<dbReference type="GO" id="GO:0004553">
    <property type="term" value="F:hydrolase activity, hydrolyzing O-glycosyl compounds"/>
    <property type="evidence" value="ECO:0007669"/>
    <property type="project" value="InterPro"/>
</dbReference>
<evidence type="ECO:0000313" key="7">
    <source>
        <dbReference type="Proteomes" id="UP000265703"/>
    </source>
</evidence>
<evidence type="ECO:0000256" key="1">
    <source>
        <dbReference type="ARBA" id="ARBA00022729"/>
    </source>
</evidence>
<evidence type="ECO:0000256" key="4">
    <source>
        <dbReference type="SAM" id="SignalP"/>
    </source>
</evidence>
<sequence>MVNFIKRSLACFVTTLLLINGLSAAPSKTGKNVCRSFTDDFNTNSIVEGDKYNNNPSSANWINLAGSRKSYEVKGGQLYASLLKPNNMNRQKGPDGPFNKNLASGVSLNSTRKMHYGRVSARMKINGVGGCVTAFITMSDNGDEIDWEIVGKDVKHAQSNYFFDGIIEYGVHGGIHPVSPAFTDVFHIYTIDWQPEFINWEIDGKVVRTLKKSDTLKNGRFEFPNHPSYIQFGIWDGSGASGTAQWSNGPINWNDKNLNKLTSIVDFIKIECNPEYNKVIN</sequence>
<dbReference type="GO" id="GO:0005975">
    <property type="term" value="P:carbohydrate metabolic process"/>
    <property type="evidence" value="ECO:0007669"/>
    <property type="project" value="InterPro"/>
</dbReference>
<gene>
    <name evidence="6" type="ORF">C1645_767568</name>
</gene>
<dbReference type="EMBL" id="QKYT01000153">
    <property type="protein sequence ID" value="RIA91406.1"/>
    <property type="molecule type" value="Genomic_DNA"/>
</dbReference>
<comment type="caution">
    <text evidence="6">The sequence shown here is derived from an EMBL/GenBank/DDBJ whole genome shotgun (WGS) entry which is preliminary data.</text>
</comment>
<dbReference type="OrthoDB" id="4781at2759"/>
<protein>
    <submittedName>
        <fullName evidence="6">Glycoside Hydrolase Family 16 protein</fullName>
    </submittedName>
</protein>
<name>A0A397T3D1_9GLOM</name>
<evidence type="ECO:0000259" key="5">
    <source>
        <dbReference type="PROSITE" id="PS51762"/>
    </source>
</evidence>
<feature type="domain" description="GH16" evidence="5">
    <location>
        <begin position="20"/>
        <end position="276"/>
    </location>
</feature>
<dbReference type="Gene3D" id="2.60.120.200">
    <property type="match status" value="1"/>
</dbReference>
<feature type="signal peptide" evidence="4">
    <location>
        <begin position="1"/>
        <end position="24"/>
    </location>
</feature>
<evidence type="ECO:0000313" key="6">
    <source>
        <dbReference type="EMBL" id="RIA91406.1"/>
    </source>
</evidence>
<dbReference type="PANTHER" id="PTHR10963:SF22">
    <property type="entry name" value="GLYCOSIDASE CRH2-RELATED"/>
    <property type="match status" value="1"/>
</dbReference>
<dbReference type="PROSITE" id="PS51762">
    <property type="entry name" value="GH16_2"/>
    <property type="match status" value="1"/>
</dbReference>
<reference evidence="6 7" key="1">
    <citation type="submission" date="2018-06" db="EMBL/GenBank/DDBJ databases">
        <title>Comparative genomics reveals the genomic features of Rhizophagus irregularis, R. cerebriforme, R. diaphanum and Gigaspora rosea, and their symbiotic lifestyle signature.</title>
        <authorList>
            <person name="Morin E."/>
            <person name="San Clemente H."/>
            <person name="Chen E.C.H."/>
            <person name="De La Providencia I."/>
            <person name="Hainaut M."/>
            <person name="Kuo A."/>
            <person name="Kohler A."/>
            <person name="Murat C."/>
            <person name="Tang N."/>
            <person name="Roy S."/>
            <person name="Loubradou J."/>
            <person name="Henrissat B."/>
            <person name="Grigoriev I.V."/>
            <person name="Corradi N."/>
            <person name="Roux C."/>
            <person name="Martin F.M."/>
        </authorList>
    </citation>
    <scope>NUCLEOTIDE SEQUENCE [LARGE SCALE GENOMIC DNA]</scope>
    <source>
        <strain evidence="6 7">DAOM 227022</strain>
    </source>
</reference>
<keyword evidence="2 6" id="KW-0378">Hydrolase</keyword>
<dbReference type="PANTHER" id="PTHR10963">
    <property type="entry name" value="GLYCOSYL HYDROLASE-RELATED"/>
    <property type="match status" value="1"/>
</dbReference>
<dbReference type="InterPro" id="IPR013320">
    <property type="entry name" value="ConA-like_dom_sf"/>
</dbReference>
<evidence type="ECO:0000256" key="3">
    <source>
        <dbReference type="ARBA" id="ARBA00023295"/>
    </source>
</evidence>
<keyword evidence="1 4" id="KW-0732">Signal</keyword>
<dbReference type="InterPro" id="IPR000757">
    <property type="entry name" value="Beta-glucanase-like"/>
</dbReference>
<dbReference type="SUPFAM" id="SSF49899">
    <property type="entry name" value="Concanavalin A-like lectins/glucanases"/>
    <property type="match status" value="1"/>
</dbReference>
<keyword evidence="3" id="KW-0326">Glycosidase</keyword>
<feature type="chain" id="PRO_5017316973" evidence="4">
    <location>
        <begin position="25"/>
        <end position="281"/>
    </location>
</feature>
<organism evidence="6 7">
    <name type="scientific">Glomus cerebriforme</name>
    <dbReference type="NCBI Taxonomy" id="658196"/>
    <lineage>
        <taxon>Eukaryota</taxon>
        <taxon>Fungi</taxon>
        <taxon>Fungi incertae sedis</taxon>
        <taxon>Mucoromycota</taxon>
        <taxon>Glomeromycotina</taxon>
        <taxon>Glomeromycetes</taxon>
        <taxon>Glomerales</taxon>
        <taxon>Glomeraceae</taxon>
        <taxon>Glomus</taxon>
    </lineage>
</organism>
<keyword evidence="7" id="KW-1185">Reference proteome</keyword>
<dbReference type="Pfam" id="PF00722">
    <property type="entry name" value="Glyco_hydro_16"/>
    <property type="match status" value="1"/>
</dbReference>
<dbReference type="InterPro" id="IPR050546">
    <property type="entry name" value="Glycosyl_Hydrlase_16"/>
</dbReference>
<accession>A0A397T3D1</accession>
<proteinExistence type="predicted"/>
<evidence type="ECO:0000256" key="2">
    <source>
        <dbReference type="ARBA" id="ARBA00022801"/>
    </source>
</evidence>
<dbReference type="AlphaFoldDB" id="A0A397T3D1"/>
<dbReference type="STRING" id="658196.A0A397T3D1"/>
<dbReference type="Proteomes" id="UP000265703">
    <property type="component" value="Unassembled WGS sequence"/>
</dbReference>